<dbReference type="InterPro" id="IPR001304">
    <property type="entry name" value="C-type_lectin-like"/>
</dbReference>
<dbReference type="AlphaFoldDB" id="A0AA36M846"/>
<dbReference type="Proteomes" id="UP001176961">
    <property type="component" value="Unassembled WGS sequence"/>
</dbReference>
<dbReference type="InterPro" id="IPR016186">
    <property type="entry name" value="C-type_lectin-like/link_sf"/>
</dbReference>
<dbReference type="InterPro" id="IPR050111">
    <property type="entry name" value="C-type_lectin/snaclec_domain"/>
</dbReference>
<evidence type="ECO:0000313" key="2">
    <source>
        <dbReference type="EMBL" id="CAJ0602854.1"/>
    </source>
</evidence>
<name>A0AA36M846_CYLNA</name>
<dbReference type="CDD" id="cd00037">
    <property type="entry name" value="CLECT"/>
    <property type="match status" value="1"/>
</dbReference>
<dbReference type="Gene3D" id="3.10.100.10">
    <property type="entry name" value="Mannose-Binding Protein A, subunit A"/>
    <property type="match status" value="1"/>
</dbReference>
<evidence type="ECO:0000259" key="1">
    <source>
        <dbReference type="PROSITE" id="PS50041"/>
    </source>
</evidence>
<proteinExistence type="predicted"/>
<dbReference type="InterPro" id="IPR016187">
    <property type="entry name" value="CTDL_fold"/>
</dbReference>
<organism evidence="2 3">
    <name type="scientific">Cylicocyclus nassatus</name>
    <name type="common">Nematode worm</name>
    <dbReference type="NCBI Taxonomy" id="53992"/>
    <lineage>
        <taxon>Eukaryota</taxon>
        <taxon>Metazoa</taxon>
        <taxon>Ecdysozoa</taxon>
        <taxon>Nematoda</taxon>
        <taxon>Chromadorea</taxon>
        <taxon>Rhabditida</taxon>
        <taxon>Rhabditina</taxon>
        <taxon>Rhabditomorpha</taxon>
        <taxon>Strongyloidea</taxon>
        <taxon>Strongylidae</taxon>
        <taxon>Cylicocyclus</taxon>
    </lineage>
</organism>
<protein>
    <recommendedName>
        <fullName evidence="1">C-type lectin domain-containing protein</fullName>
    </recommendedName>
</protein>
<sequence length="234" mass="27038">MSKILITIFSRTLLRIQAACCYQVRSTLTSQEAVRCYKSASIMFLFFAWISLANAFINPTSNELISKSLNGNCGSPDLRCSNEACPGHCESTWTYFDKTEACYKTFFEANFYDAEYFCSTLGGHLISIHSYDENVFVAELARMGRPWSDARDLTWIGLRTEVTQSMKWNWTDGTKLDKLFWGRNRPINDKECDCVLMYSDPYVDVEYGYQYQKWTNNYCAMSVRSFVCKKTALH</sequence>
<accession>A0AA36M846</accession>
<comment type="caution">
    <text evidence="2">The sequence shown here is derived from an EMBL/GenBank/DDBJ whole genome shotgun (WGS) entry which is preliminary data.</text>
</comment>
<dbReference type="PROSITE" id="PS50041">
    <property type="entry name" value="C_TYPE_LECTIN_2"/>
    <property type="match status" value="1"/>
</dbReference>
<dbReference type="SMART" id="SM00034">
    <property type="entry name" value="CLECT"/>
    <property type="match status" value="1"/>
</dbReference>
<gene>
    <name evidence="2" type="ORF">CYNAS_LOCUS14837</name>
</gene>
<dbReference type="Pfam" id="PF00059">
    <property type="entry name" value="Lectin_C"/>
    <property type="match status" value="1"/>
</dbReference>
<feature type="domain" description="C-type lectin" evidence="1">
    <location>
        <begin position="98"/>
        <end position="219"/>
    </location>
</feature>
<dbReference type="PANTHER" id="PTHR22803">
    <property type="entry name" value="MANNOSE, PHOSPHOLIPASE, LECTIN RECEPTOR RELATED"/>
    <property type="match status" value="1"/>
</dbReference>
<reference evidence="2" key="1">
    <citation type="submission" date="2023-07" db="EMBL/GenBank/DDBJ databases">
        <authorList>
            <consortium name="CYATHOMIX"/>
        </authorList>
    </citation>
    <scope>NUCLEOTIDE SEQUENCE</scope>
    <source>
        <strain evidence="2">N/A</strain>
    </source>
</reference>
<keyword evidence="3" id="KW-1185">Reference proteome</keyword>
<evidence type="ECO:0000313" key="3">
    <source>
        <dbReference type="Proteomes" id="UP001176961"/>
    </source>
</evidence>
<dbReference type="EMBL" id="CATQJL010000305">
    <property type="protein sequence ID" value="CAJ0602854.1"/>
    <property type="molecule type" value="Genomic_DNA"/>
</dbReference>
<dbReference type="SUPFAM" id="SSF56436">
    <property type="entry name" value="C-type lectin-like"/>
    <property type="match status" value="1"/>
</dbReference>